<sequence>MSSETVPLDPVPPVPPRRTQLLDLPEELILRIFETVCDELLAERIHGQYENNPFPSRLLFEDCCPRPRQLSRQHFPINSCLHTSLQGVWDRYLALQASEGRTFDDPLSTLSSRIRFLDLANDEEFHVLRYRGANEDADSYAKHAEQTRPPFTFLRSFSGIVTLRATFSEGVPRTFTAALRHLPLLQDLTLQFAHELDDALITLGEATPGLHRLAISAYLSKPLRQLFTNLPSTLKELHIYYTYPHSIPIPWYSVPRLHLYPPKGYFRDPACVIEAFEKVFAPENPREVAVEELTIQVMTLSLGKCEEPDTVYYEEVIPTLLEFMQPTTSIKHLRFFGFGDLRWWKNNIRIDSIECVTLHEHPSGTDYSQTTKRDNLASLPHFLSMFPSLRKLIISGFGLVTDESVSATPIPPGSFAAPSGNDSSQRDNLVSTYLPSVFKILPHRPLRTLVSAIPASVSETVATSSGLLGADKPSTPTTSPSFFFLDHADRLASLLADLQKSRVEEVRYRSNVESEREVRIRREGRGGQWEGEWWDV</sequence>
<gene>
    <name evidence="1" type="ORF">RHTO0S_16e00496g</name>
</gene>
<reference evidence="1" key="1">
    <citation type="journal article" date="2014" name="Genome Announc.">
        <title>Draft genome sequence of Rhodosporidium toruloides CECT1137, an oleaginous yeast of biotechnological interest.</title>
        <authorList>
            <person name="Morin N."/>
            <person name="Calcas X."/>
            <person name="Devillers H."/>
            <person name="Durrens P."/>
            <person name="Sherman D.J."/>
            <person name="Nicaud J.-M."/>
            <person name="Neuveglise C."/>
        </authorList>
    </citation>
    <scope>NUCLEOTIDE SEQUENCE</scope>
    <source>
        <strain evidence="1">CECT1137</strain>
    </source>
</reference>
<accession>A0A061BDP2</accession>
<dbReference type="EMBL" id="LK052951">
    <property type="protein sequence ID" value="CDR48064.1"/>
    <property type="molecule type" value="Genomic_DNA"/>
</dbReference>
<organism evidence="1">
    <name type="scientific">Rhodotorula toruloides</name>
    <name type="common">Yeast</name>
    <name type="synonym">Rhodosporidium toruloides</name>
    <dbReference type="NCBI Taxonomy" id="5286"/>
    <lineage>
        <taxon>Eukaryota</taxon>
        <taxon>Fungi</taxon>
        <taxon>Dikarya</taxon>
        <taxon>Basidiomycota</taxon>
        <taxon>Pucciniomycotina</taxon>
        <taxon>Microbotryomycetes</taxon>
        <taxon>Sporidiobolales</taxon>
        <taxon>Sporidiobolaceae</taxon>
        <taxon>Rhodotorula</taxon>
    </lineage>
</organism>
<evidence type="ECO:0000313" key="1">
    <source>
        <dbReference type="EMBL" id="CDR48064.1"/>
    </source>
</evidence>
<protein>
    <submittedName>
        <fullName evidence="1">RHTO0S16e00496g1_1</fullName>
    </submittedName>
</protein>
<proteinExistence type="predicted"/>
<dbReference type="SUPFAM" id="SSF52047">
    <property type="entry name" value="RNI-like"/>
    <property type="match status" value="1"/>
</dbReference>
<dbReference type="AlphaFoldDB" id="A0A061BDP2"/>
<name>A0A061BDP2_RHOTO</name>